<dbReference type="RefSeq" id="WP_232185777.1">
    <property type="nucleotide sequence ID" value="NZ_JAIOAP010000006.1"/>
</dbReference>
<accession>A0ABV1KTS4</accession>
<dbReference type="Proteomes" id="UP001493487">
    <property type="component" value="Unassembled WGS sequence"/>
</dbReference>
<proteinExistence type="predicted"/>
<keyword evidence="2" id="KW-1185">Reference proteome</keyword>
<name>A0ABV1KTS4_9BACL</name>
<dbReference type="Pfam" id="PF14398">
    <property type="entry name" value="ATPgrasp_YheCD"/>
    <property type="match status" value="1"/>
</dbReference>
<sequence>MSQYVGSKWRKTVALLRRKSLRSIIPRTVAFNRPQLLMMLKEFKMVYVKPDTGAQGKGVMRVEKSDGHYRFQLGKRVRFYLSYNPMYEAIRKETKGRKYLVQRGVHLLKYKGRRFDLRVMVQLNPRKVWETTGIIGRVAAPRKIVTNYHDGGTPMAVSRLLGSHINKRALRRTVRSLESIGVTAGLAMRKKFRRVYEIGVDVGMDRSMTPWILEVNTAPDPFIFRKLPDPSVFRKIRRYAKVYGKW</sequence>
<dbReference type="EMBL" id="JASKHM010000007">
    <property type="protein sequence ID" value="MEQ4483493.1"/>
    <property type="molecule type" value="Genomic_DNA"/>
</dbReference>
<comment type="caution">
    <text evidence="1">The sequence shown here is derived from an EMBL/GenBank/DDBJ whole genome shotgun (WGS) entry which is preliminary data.</text>
</comment>
<organism evidence="1 2">
    <name type="scientific">Cohnella silvisoli</name>
    <dbReference type="NCBI Taxonomy" id="2873699"/>
    <lineage>
        <taxon>Bacteria</taxon>
        <taxon>Bacillati</taxon>
        <taxon>Bacillota</taxon>
        <taxon>Bacilli</taxon>
        <taxon>Bacillales</taxon>
        <taxon>Paenibacillaceae</taxon>
        <taxon>Cohnella</taxon>
    </lineage>
</organism>
<dbReference type="SUPFAM" id="SSF56059">
    <property type="entry name" value="Glutathione synthetase ATP-binding domain-like"/>
    <property type="match status" value="1"/>
</dbReference>
<dbReference type="Gene3D" id="3.30.470.20">
    <property type="entry name" value="ATP-grasp fold, B domain"/>
    <property type="match status" value="1"/>
</dbReference>
<reference evidence="1 2" key="1">
    <citation type="journal article" date="2023" name="Genome Announc.">
        <title>Pan-Genome Analyses of the Genus Cohnella and Proposal of the Novel Species Cohnella silvisoli sp. nov., Isolated from Forest Soil.</title>
        <authorList>
            <person name="Wang C."/>
            <person name="Mao L."/>
            <person name="Bao G."/>
            <person name="Zhu H."/>
        </authorList>
    </citation>
    <scope>NUCLEOTIDE SEQUENCE [LARGE SCALE GENOMIC DNA]</scope>
    <source>
        <strain evidence="1 2">NL03-T5-1</strain>
    </source>
</reference>
<protein>
    <submittedName>
        <fullName evidence="1">YheC/YheD family protein</fullName>
    </submittedName>
</protein>
<evidence type="ECO:0000313" key="1">
    <source>
        <dbReference type="EMBL" id="MEQ4483493.1"/>
    </source>
</evidence>
<gene>
    <name evidence="1" type="ORF">QJS35_13940</name>
</gene>
<dbReference type="InterPro" id="IPR026838">
    <property type="entry name" value="YheC/D"/>
</dbReference>
<evidence type="ECO:0000313" key="2">
    <source>
        <dbReference type="Proteomes" id="UP001493487"/>
    </source>
</evidence>